<dbReference type="AlphaFoldDB" id="A0A1A0HID8"/>
<sequence>MKNPKPAKNLSKTRRVIPVPGSVLPRSASRMHQPGKFLFARNSYNGRVLQPMRERADAPPISNHWLNAATCSQHLRLCYKLSPMHILDVLETNRFDIIEHALKSREDVRHGLDEFGTLLRDAPNRLAASAKSMIPLVVSFYHEQAFHVLRLLINFCADHVDNRRYLLSEEPSLVAFWTEAFGTESKTAGVAGEPMLHYVMTLVNQFVRSVDENEEREFVEALWRKGAVDWTFTYHGALDATPDEMCGPMEFLVEYARFFPEHVTKTQFERVADGFVACRKATAYACAAECFLMHAQFLLSSTSVDDARKDFPVGRLREMLLELPVHDEQLAGVARKLFASCGNIYSWPAHDNWQDMERKVRDLASGQDAVVACAAVSLGNCVSSPETQAELAQRIGHVAPLAAVAQGLVRHAFHDVVYYQAYHFLNNAMTRDVARGLLVEANARAFYRNTKVVVDNFAYYPEVGHVYLKFLRKLVTLACLEGDADPMVFEAGWQYLLQCDASGEVVLLLLQAAAQRRGAKSAMQKQLLGCALGLGASVDIRTLLQKITAICVFLQNHGADEIRGMYGADGFASEFLPQLHAFLRQLEDALDQADGAEQSAAAHGALCNNSRYLALAAQRNLQAMLPPAGSPALAVCETAARMVARAKR</sequence>
<proteinExistence type="predicted"/>
<name>A0A1A0HID8_9ASCO</name>
<gene>
    <name evidence="1" type="ORF">METBIDRAFT_9998</name>
</gene>
<dbReference type="RefSeq" id="XP_018714251.1">
    <property type="nucleotide sequence ID" value="XM_018859505.1"/>
</dbReference>
<dbReference type="EMBL" id="LXTC01000001">
    <property type="protein sequence ID" value="OBA23770.1"/>
    <property type="molecule type" value="Genomic_DNA"/>
</dbReference>
<protein>
    <submittedName>
        <fullName evidence="1">Uncharacterized protein</fullName>
    </submittedName>
</protein>
<accession>A0A1A0HID8</accession>
<dbReference type="Proteomes" id="UP000092555">
    <property type="component" value="Unassembled WGS sequence"/>
</dbReference>
<evidence type="ECO:0000313" key="1">
    <source>
        <dbReference type="EMBL" id="OBA23770.1"/>
    </source>
</evidence>
<comment type="caution">
    <text evidence="1">The sequence shown here is derived from an EMBL/GenBank/DDBJ whole genome shotgun (WGS) entry which is preliminary data.</text>
</comment>
<reference evidence="1 2" key="1">
    <citation type="submission" date="2016-05" db="EMBL/GenBank/DDBJ databases">
        <title>Comparative genomics of biotechnologically important yeasts.</title>
        <authorList>
            <consortium name="DOE Joint Genome Institute"/>
            <person name="Riley R."/>
            <person name="Haridas S."/>
            <person name="Wolfe K.H."/>
            <person name="Lopes M.R."/>
            <person name="Hittinger C.T."/>
            <person name="Goker M."/>
            <person name="Salamov A."/>
            <person name="Wisecaver J."/>
            <person name="Long T.M."/>
            <person name="Aerts A.L."/>
            <person name="Barry K."/>
            <person name="Choi C."/>
            <person name="Clum A."/>
            <person name="Coughlan A.Y."/>
            <person name="Deshpande S."/>
            <person name="Douglass A.P."/>
            <person name="Hanson S.J."/>
            <person name="Klenk H.-P."/>
            <person name="LaButti K."/>
            <person name="Lapidus A."/>
            <person name="Lindquist E."/>
            <person name="Lipzen A."/>
            <person name="Meier-kolthoff J.P."/>
            <person name="Ohm R.A."/>
            <person name="Otillar R.P."/>
            <person name="Pangilinan J."/>
            <person name="Peng Y."/>
            <person name="Rokas A."/>
            <person name="Rosa C.A."/>
            <person name="Scheuner C."/>
            <person name="Sibirny A.A."/>
            <person name="Slot J.C."/>
            <person name="Stielow J.B."/>
            <person name="Sun H."/>
            <person name="Kurtzman C.P."/>
            <person name="Blackwell M."/>
            <person name="Grigoriev I.V."/>
            <person name="Jeffries T.W."/>
        </authorList>
    </citation>
    <scope>NUCLEOTIDE SEQUENCE [LARGE SCALE GENOMIC DNA]</scope>
    <source>
        <strain evidence="1 2">NRRL YB-4993</strain>
    </source>
</reference>
<dbReference type="OrthoDB" id="4095311at2759"/>
<keyword evidence="2" id="KW-1185">Reference proteome</keyword>
<evidence type="ECO:0000313" key="2">
    <source>
        <dbReference type="Proteomes" id="UP000092555"/>
    </source>
</evidence>
<dbReference type="STRING" id="869754.A0A1A0HID8"/>
<dbReference type="GeneID" id="30032480"/>
<organism evidence="1 2">
    <name type="scientific">Metschnikowia bicuspidata var. bicuspidata NRRL YB-4993</name>
    <dbReference type="NCBI Taxonomy" id="869754"/>
    <lineage>
        <taxon>Eukaryota</taxon>
        <taxon>Fungi</taxon>
        <taxon>Dikarya</taxon>
        <taxon>Ascomycota</taxon>
        <taxon>Saccharomycotina</taxon>
        <taxon>Pichiomycetes</taxon>
        <taxon>Metschnikowiaceae</taxon>
        <taxon>Metschnikowia</taxon>
    </lineage>
</organism>